<name>X1RZX6_9ZZZZ</name>
<sequence>RLVAAWYGNFEWFSQIIQLFEFDDIDSLKDFRKKSSQDKEWGEYAAQLEVFAPERRTRLLEPLGAVKPEVLHKAIEESQKSPLNVYSIAMLEVAPNQMTNFTTAVEMGSKVLPIIASWRPIAGSPNLVIDLWKGDVLWSANEWAYKPALEAQKEMMRNLRIQAPKERIVPIYALPYSPLK</sequence>
<dbReference type="EMBL" id="BARW01009986">
    <property type="protein sequence ID" value="GAI86337.1"/>
    <property type="molecule type" value="Genomic_DNA"/>
</dbReference>
<evidence type="ECO:0000313" key="1">
    <source>
        <dbReference type="EMBL" id="GAI86337.1"/>
    </source>
</evidence>
<protein>
    <recommendedName>
        <fullName evidence="2">NIPSNAP domain-containing protein</fullName>
    </recommendedName>
</protein>
<dbReference type="Gene3D" id="3.30.70.100">
    <property type="match status" value="1"/>
</dbReference>
<reference evidence="1" key="1">
    <citation type="journal article" date="2014" name="Front. Microbiol.">
        <title>High frequency of phylogenetically diverse reductive dehalogenase-homologous genes in deep subseafloor sedimentary metagenomes.</title>
        <authorList>
            <person name="Kawai M."/>
            <person name="Futagami T."/>
            <person name="Toyoda A."/>
            <person name="Takaki Y."/>
            <person name="Nishi S."/>
            <person name="Hori S."/>
            <person name="Arai W."/>
            <person name="Tsubouchi T."/>
            <person name="Morono Y."/>
            <person name="Uchiyama I."/>
            <person name="Ito T."/>
            <person name="Fujiyama A."/>
            <person name="Inagaki F."/>
            <person name="Takami H."/>
        </authorList>
    </citation>
    <scope>NUCLEOTIDE SEQUENCE</scope>
    <source>
        <strain evidence="1">Expedition CK06-06</strain>
    </source>
</reference>
<comment type="caution">
    <text evidence="1">The sequence shown here is derived from an EMBL/GenBank/DDBJ whole genome shotgun (WGS) entry which is preliminary data.</text>
</comment>
<gene>
    <name evidence="1" type="ORF">S12H4_19859</name>
</gene>
<organism evidence="1">
    <name type="scientific">marine sediment metagenome</name>
    <dbReference type="NCBI Taxonomy" id="412755"/>
    <lineage>
        <taxon>unclassified sequences</taxon>
        <taxon>metagenomes</taxon>
        <taxon>ecological metagenomes</taxon>
    </lineage>
</organism>
<evidence type="ECO:0008006" key="2">
    <source>
        <dbReference type="Google" id="ProtNLM"/>
    </source>
</evidence>
<proteinExistence type="predicted"/>
<accession>X1RZX6</accession>
<dbReference type="AlphaFoldDB" id="X1RZX6"/>
<feature type="non-terminal residue" evidence="1">
    <location>
        <position position="1"/>
    </location>
</feature>